<name>A0ABR9HK30_9ACTN</name>
<evidence type="ECO:0000313" key="2">
    <source>
        <dbReference type="Proteomes" id="UP000598217"/>
    </source>
</evidence>
<dbReference type="Proteomes" id="UP000598217">
    <property type="component" value="Unassembled WGS sequence"/>
</dbReference>
<accession>A0ABR9HK30</accession>
<gene>
    <name evidence="1" type="ORF">H4W79_003592</name>
</gene>
<dbReference type="Gene3D" id="3.40.830.10">
    <property type="entry name" value="LigB-like"/>
    <property type="match status" value="1"/>
</dbReference>
<evidence type="ECO:0008006" key="3">
    <source>
        <dbReference type="Google" id="ProtNLM"/>
    </source>
</evidence>
<comment type="caution">
    <text evidence="1">The sequence shown here is derived from an EMBL/GenBank/DDBJ whole genome shotgun (WGS) entry which is preliminary data.</text>
</comment>
<reference evidence="1 2" key="1">
    <citation type="submission" date="2020-10" db="EMBL/GenBank/DDBJ databases">
        <title>Sequencing the genomes of 1000 actinobacteria strains.</title>
        <authorList>
            <person name="Klenk H.-P."/>
        </authorList>
    </citation>
    <scope>NUCLEOTIDE SEQUENCE [LARGE SCALE GENOMIC DNA]</scope>
    <source>
        <strain evidence="1 2">DSM 45157</strain>
    </source>
</reference>
<keyword evidence="2" id="KW-1185">Reference proteome</keyword>
<proteinExistence type="predicted"/>
<dbReference type="EMBL" id="JADBDY010000001">
    <property type="protein sequence ID" value="MBE1459378.1"/>
    <property type="molecule type" value="Genomic_DNA"/>
</dbReference>
<protein>
    <recommendedName>
        <fullName evidence="3">Catalytic LigB subunit of aromatic ring-opening dioxygenase</fullName>
    </recommendedName>
</protein>
<organism evidence="1 2">
    <name type="scientific">Nocardiopsis terrae</name>
    <dbReference type="NCBI Taxonomy" id="372655"/>
    <lineage>
        <taxon>Bacteria</taxon>
        <taxon>Bacillati</taxon>
        <taxon>Actinomycetota</taxon>
        <taxon>Actinomycetes</taxon>
        <taxon>Streptosporangiales</taxon>
        <taxon>Nocardiopsidaceae</taxon>
        <taxon>Nocardiopsis</taxon>
    </lineage>
</organism>
<sequence>MLFPEVAQGAAPDLEALRDACDRAVGGLGASGADRLYVVGPGPGERRHGRDAGGGLDDYGVALRVGPRPGVLDLAATAGRWLAERSGLTPDGYQEVAPETAPERAAELGAALAGEGDRVALLVMGDGSARRAERSPGYVDERALPYDDAVAEALAEADAAHLAGLEPALARELMVAGRPAWQVLAGAVGERPLTGDLLAYEAPYGVGYFVAAWS</sequence>
<dbReference type="SUPFAM" id="SSF53213">
    <property type="entry name" value="LigB-like"/>
    <property type="match status" value="1"/>
</dbReference>
<evidence type="ECO:0000313" key="1">
    <source>
        <dbReference type="EMBL" id="MBE1459378.1"/>
    </source>
</evidence>